<dbReference type="RefSeq" id="XP_001361661.2">
    <property type="nucleotide sequence ID" value="XM_001361624.4"/>
</dbReference>
<accession>A0A6I8UWE0</accession>
<evidence type="ECO:0000256" key="1">
    <source>
        <dbReference type="SAM" id="MobiDB-lite"/>
    </source>
</evidence>
<dbReference type="FunCoup" id="A0A6I8UWE0">
    <property type="interactions" value="1"/>
</dbReference>
<feature type="compositionally biased region" description="Basic residues" evidence="1">
    <location>
        <begin position="246"/>
        <end position="261"/>
    </location>
</feature>
<evidence type="ECO:0000313" key="3">
    <source>
        <dbReference type="RefSeq" id="XP_001361661.2"/>
    </source>
</evidence>
<feature type="region of interest" description="Disordered" evidence="1">
    <location>
        <begin position="225"/>
        <end position="261"/>
    </location>
</feature>
<evidence type="ECO:0000313" key="2">
    <source>
        <dbReference type="Proteomes" id="UP000001819"/>
    </source>
</evidence>
<name>A0A6I8UWE0_DROPS</name>
<gene>
    <name evidence="3" type="primary">LOC4805221</name>
</gene>
<protein>
    <submittedName>
        <fullName evidence="3">Uncharacterized protein</fullName>
    </submittedName>
</protein>
<dbReference type="Proteomes" id="UP000001819">
    <property type="component" value="Chromosome 3"/>
</dbReference>
<dbReference type="InParanoid" id="A0A6I8UWE0"/>
<feature type="compositionally biased region" description="Pro residues" evidence="1">
    <location>
        <begin position="227"/>
        <end position="241"/>
    </location>
</feature>
<reference evidence="3" key="2">
    <citation type="submission" date="2025-08" db="UniProtKB">
        <authorList>
            <consortium name="RefSeq"/>
        </authorList>
    </citation>
    <scope>IDENTIFICATION</scope>
    <source>
        <strain evidence="3">MV-25-SWS-2005</strain>
        <tissue evidence="3">Whole body</tissue>
    </source>
</reference>
<dbReference type="KEGG" id="dpo:4805221"/>
<reference evidence="2" key="1">
    <citation type="submission" date="2024-06" db="UniProtKB">
        <authorList>
            <consortium name="RefSeq"/>
        </authorList>
    </citation>
    <scope>NUCLEOTIDE SEQUENCE [LARGE SCALE GENOMIC DNA]</scope>
    <source>
        <strain evidence="2">MV2-25</strain>
    </source>
</reference>
<organism evidence="2 3">
    <name type="scientific">Drosophila pseudoobscura pseudoobscura</name>
    <name type="common">Fruit fly</name>
    <dbReference type="NCBI Taxonomy" id="46245"/>
    <lineage>
        <taxon>Eukaryota</taxon>
        <taxon>Metazoa</taxon>
        <taxon>Ecdysozoa</taxon>
        <taxon>Arthropoda</taxon>
        <taxon>Hexapoda</taxon>
        <taxon>Insecta</taxon>
        <taxon>Pterygota</taxon>
        <taxon>Neoptera</taxon>
        <taxon>Endopterygota</taxon>
        <taxon>Diptera</taxon>
        <taxon>Brachycera</taxon>
        <taxon>Muscomorpha</taxon>
        <taxon>Ephydroidea</taxon>
        <taxon>Drosophilidae</taxon>
        <taxon>Drosophila</taxon>
        <taxon>Sophophora</taxon>
    </lineage>
</organism>
<proteinExistence type="predicted"/>
<sequence>MAGAGKSCQRLYEKTASERTCPRNCFEPPNGPCVDYKLELPPEDLVDPQLEVIQVTLKPDGPPRKEIDIRAECSQSCSRNKDKDEAYCTLCAAQERNIRPNLCSAECRPLQTIMHLNEYTKRPLPKPTYKHSIMLDDNTVVGRCFPMLFRLRRLKNKCLSCGRDLLYRHPITASKNLLLLSNCCDVEVYPHQKVENMNNVPVGMITGPKRITKRVLKDRSECRMFALPPPPPPPEIVPPTLPSIVKKPKGKKGKGKKKGKK</sequence>
<dbReference type="AlphaFoldDB" id="A0A6I8UWE0"/>
<keyword evidence="2" id="KW-1185">Reference proteome</keyword>